<dbReference type="PANTHER" id="PTHR43711">
    <property type="entry name" value="TWO-COMPONENT HISTIDINE KINASE"/>
    <property type="match status" value="1"/>
</dbReference>
<dbReference type="InterPro" id="IPR003594">
    <property type="entry name" value="HATPase_dom"/>
</dbReference>
<sequence>MIIQLSGDLTYAGYLLVFTVATLACFVSIDRVQHLEEPGTRRGLTALLLTSGGWALSYLGYFLVPDPRLKTAFYVAGLVVGLATVGAWLYFCSAFTGRTLHRSTGLRRAAVAIFLVVVALKVTNSYHGLYFATRTATAPFPHLAVTHGPAHWIVIGLSYALTFVGYFMLFERLRQVSYETWPFGLLVAVTGAPFVLNFVGHATPLLVDVSHEPLGVAVFAVGVSFVFHERFQAIGLADGDDKPILIVNERDQLREYNGAAASLFPSLSQPDVIGRPLWSVVPSVAEALDSESGVLSVHDGGEVRYYQLTESPFAAGRSPVGRLVLFTDITERERDRRELQRQNERLEEFASVVSHDLRNPLQVLRGAFEGARETGDPSHFERGERALDRMETLIDDVLSLARQGQPIDETEPISLASLAASCWEVIEAGDADLVVETDLDLVADPDRFRQLLENLFRNAVEHGGDDVTVRVGRLPDGNGFYVADSGPGIPVDDREAVFESGYSTTDGGTGFGLAIVSEIVDAHGWEITVSGRAVDDAHDGHTESGARSRAATGATFEITGISSPAGVDASEAA</sequence>
<feature type="transmembrane region" description="Helical" evidence="7">
    <location>
        <begin position="44"/>
        <end position="61"/>
    </location>
</feature>
<dbReference type="InterPro" id="IPR031621">
    <property type="entry name" value="HisKA_7TM"/>
</dbReference>
<evidence type="ECO:0000256" key="3">
    <source>
        <dbReference type="ARBA" id="ARBA00022553"/>
    </source>
</evidence>
<protein>
    <recommendedName>
        <fullName evidence="2">histidine kinase</fullName>
        <ecNumber evidence="2">2.7.13.3</ecNumber>
    </recommendedName>
</protein>
<dbReference type="SUPFAM" id="SSF55785">
    <property type="entry name" value="PYP-like sensor domain (PAS domain)"/>
    <property type="match status" value="1"/>
</dbReference>
<dbReference type="PROSITE" id="PS50109">
    <property type="entry name" value="HIS_KIN"/>
    <property type="match status" value="1"/>
</dbReference>
<keyword evidence="6" id="KW-0902">Two-component regulatory system</keyword>
<evidence type="ECO:0000256" key="7">
    <source>
        <dbReference type="SAM" id="Phobius"/>
    </source>
</evidence>
<dbReference type="SMART" id="SM00387">
    <property type="entry name" value="HATPase_c"/>
    <property type="match status" value="1"/>
</dbReference>
<dbReference type="Gene3D" id="3.30.450.20">
    <property type="entry name" value="PAS domain"/>
    <property type="match status" value="1"/>
</dbReference>
<dbReference type="InterPro" id="IPR050736">
    <property type="entry name" value="Sensor_HK_Regulatory"/>
</dbReference>
<evidence type="ECO:0000256" key="2">
    <source>
        <dbReference type="ARBA" id="ARBA00012438"/>
    </source>
</evidence>
<feature type="domain" description="Histidine kinase" evidence="8">
    <location>
        <begin position="352"/>
        <end position="529"/>
    </location>
</feature>
<keyword evidence="7" id="KW-1133">Transmembrane helix</keyword>
<reference evidence="9" key="1">
    <citation type="submission" date="2019-12" db="EMBL/GenBank/DDBJ databases">
        <title>Whole-genome sequence of Halomicrobium mukohataei pws1.</title>
        <authorList>
            <person name="Verma D.K."/>
            <person name="Gopal K."/>
            <person name="Prasad E.S."/>
        </authorList>
    </citation>
    <scope>NUCLEOTIDE SEQUENCE</scope>
    <source>
        <strain evidence="9">Pws1</strain>
    </source>
</reference>
<dbReference type="AlphaFoldDB" id="A0A847UC75"/>
<dbReference type="RefSeq" id="WP_170093612.1">
    <property type="nucleotide sequence ID" value="NZ_WOYG01000001.1"/>
</dbReference>
<evidence type="ECO:0000256" key="6">
    <source>
        <dbReference type="ARBA" id="ARBA00023012"/>
    </source>
</evidence>
<keyword evidence="5" id="KW-0418">Kinase</keyword>
<evidence type="ECO:0000256" key="4">
    <source>
        <dbReference type="ARBA" id="ARBA00022679"/>
    </source>
</evidence>
<keyword evidence="4" id="KW-0808">Transferase</keyword>
<dbReference type="Proteomes" id="UP000608662">
    <property type="component" value="Unassembled WGS sequence"/>
</dbReference>
<dbReference type="InterPro" id="IPR036097">
    <property type="entry name" value="HisK_dim/P_sf"/>
</dbReference>
<feature type="transmembrane region" description="Helical" evidence="7">
    <location>
        <begin position="150"/>
        <end position="169"/>
    </location>
</feature>
<keyword evidence="7" id="KW-0812">Transmembrane</keyword>
<feature type="transmembrane region" description="Helical" evidence="7">
    <location>
        <begin position="181"/>
        <end position="200"/>
    </location>
</feature>
<feature type="transmembrane region" description="Helical" evidence="7">
    <location>
        <begin position="73"/>
        <end position="97"/>
    </location>
</feature>
<feature type="transmembrane region" description="Helical" evidence="7">
    <location>
        <begin position="109"/>
        <end position="130"/>
    </location>
</feature>
<dbReference type="Pfam" id="PF16927">
    <property type="entry name" value="HisKA_7TM"/>
    <property type="match status" value="1"/>
</dbReference>
<dbReference type="InterPro" id="IPR036890">
    <property type="entry name" value="HATPase_C_sf"/>
</dbReference>
<dbReference type="Pfam" id="PF08448">
    <property type="entry name" value="PAS_4"/>
    <property type="match status" value="1"/>
</dbReference>
<dbReference type="SUPFAM" id="SSF47384">
    <property type="entry name" value="Homodimeric domain of signal transducing histidine kinase"/>
    <property type="match status" value="1"/>
</dbReference>
<evidence type="ECO:0000259" key="8">
    <source>
        <dbReference type="PROSITE" id="PS50109"/>
    </source>
</evidence>
<dbReference type="SUPFAM" id="SSF55874">
    <property type="entry name" value="ATPase domain of HSP90 chaperone/DNA topoisomerase II/histidine kinase"/>
    <property type="match status" value="1"/>
</dbReference>
<dbReference type="PANTHER" id="PTHR43711:SF1">
    <property type="entry name" value="HISTIDINE KINASE 1"/>
    <property type="match status" value="1"/>
</dbReference>
<accession>A0A847UC75</accession>
<dbReference type="GO" id="GO:0000155">
    <property type="term" value="F:phosphorelay sensor kinase activity"/>
    <property type="evidence" value="ECO:0007669"/>
    <property type="project" value="InterPro"/>
</dbReference>
<dbReference type="InterPro" id="IPR035965">
    <property type="entry name" value="PAS-like_dom_sf"/>
</dbReference>
<dbReference type="InterPro" id="IPR013656">
    <property type="entry name" value="PAS_4"/>
</dbReference>
<proteinExistence type="predicted"/>
<dbReference type="InterPro" id="IPR005467">
    <property type="entry name" value="His_kinase_dom"/>
</dbReference>
<dbReference type="EC" id="2.7.13.3" evidence="2"/>
<dbReference type="CDD" id="cd00082">
    <property type="entry name" value="HisKA"/>
    <property type="match status" value="1"/>
</dbReference>
<gene>
    <name evidence="9" type="ORF">GOC74_07725</name>
</gene>
<comment type="caution">
    <text evidence="9">The sequence shown here is derived from an EMBL/GenBank/DDBJ whole genome shotgun (WGS) entry which is preliminary data.</text>
</comment>
<name>A0A847UC75_9EURY</name>
<organism evidence="9 10">
    <name type="scientific">Halomicrobium mukohataei</name>
    <dbReference type="NCBI Taxonomy" id="57705"/>
    <lineage>
        <taxon>Archaea</taxon>
        <taxon>Methanobacteriati</taxon>
        <taxon>Methanobacteriota</taxon>
        <taxon>Stenosarchaea group</taxon>
        <taxon>Halobacteria</taxon>
        <taxon>Halobacteriales</taxon>
        <taxon>Haloarculaceae</taxon>
        <taxon>Halomicrobium</taxon>
    </lineage>
</organism>
<dbReference type="SMART" id="SM00388">
    <property type="entry name" value="HisKA"/>
    <property type="match status" value="1"/>
</dbReference>
<dbReference type="EMBL" id="WOYG01000001">
    <property type="protein sequence ID" value="NLV09817.1"/>
    <property type="molecule type" value="Genomic_DNA"/>
</dbReference>
<dbReference type="InterPro" id="IPR004358">
    <property type="entry name" value="Sig_transdc_His_kin-like_C"/>
</dbReference>
<evidence type="ECO:0000256" key="5">
    <source>
        <dbReference type="ARBA" id="ARBA00022777"/>
    </source>
</evidence>
<feature type="transmembrane region" description="Helical" evidence="7">
    <location>
        <begin position="12"/>
        <end position="32"/>
    </location>
</feature>
<dbReference type="Pfam" id="PF00512">
    <property type="entry name" value="HisKA"/>
    <property type="match status" value="1"/>
</dbReference>
<dbReference type="Gene3D" id="1.10.287.130">
    <property type="match status" value="1"/>
</dbReference>
<evidence type="ECO:0000313" key="9">
    <source>
        <dbReference type="EMBL" id="NLV09817.1"/>
    </source>
</evidence>
<evidence type="ECO:0000313" key="10">
    <source>
        <dbReference type="Proteomes" id="UP000608662"/>
    </source>
</evidence>
<dbReference type="InterPro" id="IPR003661">
    <property type="entry name" value="HisK_dim/P_dom"/>
</dbReference>
<evidence type="ECO:0000256" key="1">
    <source>
        <dbReference type="ARBA" id="ARBA00000085"/>
    </source>
</evidence>
<dbReference type="PRINTS" id="PR00344">
    <property type="entry name" value="BCTRLSENSOR"/>
</dbReference>
<dbReference type="Gene3D" id="3.30.565.10">
    <property type="entry name" value="Histidine kinase-like ATPase, C-terminal domain"/>
    <property type="match status" value="1"/>
</dbReference>
<dbReference type="Pfam" id="PF02518">
    <property type="entry name" value="HATPase_c"/>
    <property type="match status" value="1"/>
</dbReference>
<comment type="catalytic activity">
    <reaction evidence="1">
        <text>ATP + protein L-histidine = ADP + protein N-phospho-L-histidine.</text>
        <dbReference type="EC" id="2.7.13.3"/>
    </reaction>
</comment>
<keyword evidence="3" id="KW-0597">Phosphoprotein</keyword>
<keyword evidence="7" id="KW-0472">Membrane</keyword>